<organism evidence="1 2">
    <name type="scientific">Dethiosulfovibrio salsuginis</name>
    <dbReference type="NCBI Taxonomy" id="561720"/>
    <lineage>
        <taxon>Bacteria</taxon>
        <taxon>Thermotogati</taxon>
        <taxon>Synergistota</taxon>
        <taxon>Synergistia</taxon>
        <taxon>Synergistales</taxon>
        <taxon>Dethiosulfovibrionaceae</taxon>
        <taxon>Dethiosulfovibrio</taxon>
    </lineage>
</organism>
<proteinExistence type="predicted"/>
<dbReference type="AlphaFoldDB" id="A0A1X7JJA0"/>
<dbReference type="STRING" id="561720.SAMN06275492_11273"/>
<dbReference type="Proteomes" id="UP000193355">
    <property type="component" value="Unassembled WGS sequence"/>
</dbReference>
<gene>
    <name evidence="1" type="ORF">SAMN06275492_11273</name>
</gene>
<evidence type="ECO:0000313" key="1">
    <source>
        <dbReference type="EMBL" id="SMG27838.1"/>
    </source>
</evidence>
<dbReference type="EMBL" id="FXBB01000012">
    <property type="protein sequence ID" value="SMG27838.1"/>
    <property type="molecule type" value="Genomic_DNA"/>
</dbReference>
<accession>A0A1X7JJA0</accession>
<evidence type="ECO:0000313" key="2">
    <source>
        <dbReference type="Proteomes" id="UP000193355"/>
    </source>
</evidence>
<protein>
    <submittedName>
        <fullName evidence="1">Uncharacterized protein</fullName>
    </submittedName>
</protein>
<name>A0A1X7JJA0_9BACT</name>
<reference evidence="2" key="1">
    <citation type="submission" date="2017-04" db="EMBL/GenBank/DDBJ databases">
        <authorList>
            <person name="Varghese N."/>
            <person name="Submissions S."/>
        </authorList>
    </citation>
    <scope>NUCLEOTIDE SEQUENCE [LARGE SCALE GENOMIC DNA]</scope>
    <source>
        <strain evidence="2">USBA 82</strain>
    </source>
</reference>
<dbReference type="RefSeq" id="WP_085544470.1">
    <property type="nucleotide sequence ID" value="NZ_FXBB01000012.1"/>
</dbReference>
<keyword evidence="2" id="KW-1185">Reference proteome</keyword>
<sequence>MQINSLDGVMETLRTLLIDQIAGNVDRMYQDEETMFDPPEWKVPVNVTIGDHRLVVETVFETNFDEDDLEDGLEDDFTFAVDKALRFYIDSHDVLPLCRYTRLSKGAGLTEDDFVAELGSGRYFDIVYGRRDLDKEEYAKMLSVVKRKAIVGEARGEE</sequence>